<sequence length="66" mass="7191">MLEKIRAWCKENDIPIYALEKKCGLGNGTIGGWEKSTPRVDSLIAVSKVTGLSIDELIGQATTNKE</sequence>
<organism evidence="3 5">
    <name type="scientific">Anaerotignum propionicum DSM 1682</name>
    <dbReference type="NCBI Taxonomy" id="991789"/>
    <lineage>
        <taxon>Bacteria</taxon>
        <taxon>Bacillati</taxon>
        <taxon>Bacillota</taxon>
        <taxon>Clostridia</taxon>
        <taxon>Lachnospirales</taxon>
        <taxon>Anaerotignaceae</taxon>
        <taxon>Anaerotignum</taxon>
    </lineage>
</organism>
<name>A0A0X1U6W3_ANAPI</name>
<dbReference type="OrthoDB" id="1653613at2"/>
<dbReference type="Proteomes" id="UP000068026">
    <property type="component" value="Chromosome"/>
</dbReference>
<dbReference type="RefSeq" id="WP_066048701.1">
    <property type="nucleotide sequence ID" value="NZ_CP014223.1"/>
</dbReference>
<evidence type="ECO:0000313" key="3">
    <source>
        <dbReference type="EMBL" id="SHE90382.1"/>
    </source>
</evidence>
<feature type="domain" description="HTH cro/C1-type" evidence="1">
    <location>
        <begin position="5"/>
        <end position="57"/>
    </location>
</feature>
<dbReference type="InterPro" id="IPR001387">
    <property type="entry name" value="Cro/C1-type_HTH"/>
</dbReference>
<dbReference type="KEGG" id="cpro:CPRO_10790"/>
<gene>
    <name evidence="2" type="ORF">CPRO_10790</name>
    <name evidence="3" type="ORF">SAMN02745151_02150</name>
</gene>
<dbReference type="Gene3D" id="1.10.260.40">
    <property type="entry name" value="lambda repressor-like DNA-binding domains"/>
    <property type="match status" value="1"/>
</dbReference>
<protein>
    <submittedName>
        <fullName evidence="2 3">Helix-turn-helix</fullName>
    </submittedName>
</protein>
<evidence type="ECO:0000313" key="5">
    <source>
        <dbReference type="Proteomes" id="UP000184204"/>
    </source>
</evidence>
<accession>A0A0X1U6W3</accession>
<reference evidence="3" key="4">
    <citation type="submission" date="2016-11" db="EMBL/GenBank/DDBJ databases">
        <authorList>
            <person name="Varghese N."/>
            <person name="Submissions S."/>
        </authorList>
    </citation>
    <scope>NUCLEOTIDE SEQUENCE</scope>
    <source>
        <strain evidence="3">DSM 1682</strain>
    </source>
</reference>
<evidence type="ECO:0000313" key="4">
    <source>
        <dbReference type="Proteomes" id="UP000068026"/>
    </source>
</evidence>
<dbReference type="CDD" id="cd00093">
    <property type="entry name" value="HTH_XRE"/>
    <property type="match status" value="1"/>
</dbReference>
<dbReference type="PROSITE" id="PS50943">
    <property type="entry name" value="HTH_CROC1"/>
    <property type="match status" value="1"/>
</dbReference>
<dbReference type="EMBL" id="CP014223">
    <property type="protein sequence ID" value="AMJ40674.1"/>
    <property type="molecule type" value="Genomic_DNA"/>
</dbReference>
<dbReference type="EMBL" id="FQUA01000010">
    <property type="protein sequence ID" value="SHE90382.1"/>
    <property type="molecule type" value="Genomic_DNA"/>
</dbReference>
<dbReference type="GO" id="GO:0003677">
    <property type="term" value="F:DNA binding"/>
    <property type="evidence" value="ECO:0007669"/>
    <property type="project" value="InterPro"/>
</dbReference>
<evidence type="ECO:0000259" key="1">
    <source>
        <dbReference type="PROSITE" id="PS50943"/>
    </source>
</evidence>
<reference evidence="2 4" key="1">
    <citation type="journal article" date="2016" name="Genome Announc.">
        <title>Complete Genome Sequence of the Amino Acid-Fermenting Clostridium propionicum X2 (DSM 1682).</title>
        <authorList>
            <person name="Poehlein A."/>
            <person name="Schlien K."/>
            <person name="Chowdhury N.P."/>
            <person name="Gottschalk G."/>
            <person name="Buckel W."/>
            <person name="Daniel R."/>
        </authorList>
    </citation>
    <scope>NUCLEOTIDE SEQUENCE [LARGE SCALE GENOMIC DNA]</scope>
    <source>
        <strain evidence="2 4">X2</strain>
    </source>
</reference>
<proteinExistence type="predicted"/>
<dbReference type="Proteomes" id="UP000184204">
    <property type="component" value="Unassembled WGS sequence"/>
</dbReference>
<keyword evidence="4" id="KW-1185">Reference proteome</keyword>
<dbReference type="Pfam" id="PF01381">
    <property type="entry name" value="HTH_3"/>
    <property type="match status" value="1"/>
</dbReference>
<evidence type="ECO:0000313" key="2">
    <source>
        <dbReference type="EMBL" id="AMJ40674.1"/>
    </source>
</evidence>
<reference evidence="4" key="2">
    <citation type="submission" date="2016-01" db="EMBL/GenBank/DDBJ databases">
        <authorList>
            <person name="Poehlein A."/>
            <person name="Schlien K."/>
            <person name="Gottschalk G."/>
            <person name="Buckel W."/>
            <person name="Daniel R."/>
        </authorList>
    </citation>
    <scope>NUCLEOTIDE SEQUENCE [LARGE SCALE GENOMIC DNA]</scope>
    <source>
        <strain evidence="4">X2</strain>
    </source>
</reference>
<dbReference type="SMART" id="SM00530">
    <property type="entry name" value="HTH_XRE"/>
    <property type="match status" value="1"/>
</dbReference>
<reference evidence="5" key="3">
    <citation type="submission" date="2016-11" db="EMBL/GenBank/DDBJ databases">
        <authorList>
            <person name="Jaros S."/>
            <person name="Januszkiewicz K."/>
            <person name="Wedrychowicz H."/>
        </authorList>
    </citation>
    <scope>NUCLEOTIDE SEQUENCE [LARGE SCALE GENOMIC DNA]</scope>
    <source>
        <strain evidence="5">DSM 1682</strain>
    </source>
</reference>
<dbReference type="InterPro" id="IPR010982">
    <property type="entry name" value="Lambda_DNA-bd_dom_sf"/>
</dbReference>
<dbReference type="SUPFAM" id="SSF47413">
    <property type="entry name" value="lambda repressor-like DNA-binding domains"/>
    <property type="match status" value="1"/>
</dbReference>
<dbReference type="AlphaFoldDB" id="A0A0X1U6W3"/>